<feature type="compositionally biased region" description="Low complexity" evidence="1">
    <location>
        <begin position="30"/>
        <end position="44"/>
    </location>
</feature>
<organism evidence="2 3">
    <name type="scientific">Vogesella alkaliphila</name>
    <dbReference type="NCBI Taxonomy" id="1193621"/>
    <lineage>
        <taxon>Bacteria</taxon>
        <taxon>Pseudomonadati</taxon>
        <taxon>Pseudomonadota</taxon>
        <taxon>Betaproteobacteria</taxon>
        <taxon>Neisseriales</taxon>
        <taxon>Chromobacteriaceae</taxon>
        <taxon>Vogesella</taxon>
    </lineage>
</organism>
<keyword evidence="3" id="KW-1185">Reference proteome</keyword>
<feature type="region of interest" description="Disordered" evidence="1">
    <location>
        <begin position="1"/>
        <end position="54"/>
    </location>
</feature>
<evidence type="ECO:0000313" key="2">
    <source>
        <dbReference type="EMBL" id="GGX82658.1"/>
    </source>
</evidence>
<gene>
    <name evidence="2" type="ORF">GCM10011290_07650</name>
</gene>
<keyword evidence="2" id="KW-0282">Flagellum</keyword>
<keyword evidence="2" id="KW-0969">Cilium</keyword>
<dbReference type="RefSeq" id="WP_189372842.1">
    <property type="nucleotide sequence ID" value="NZ_BMYW01000002.1"/>
</dbReference>
<reference evidence="3" key="1">
    <citation type="journal article" date="2019" name="Int. J. Syst. Evol. Microbiol.">
        <title>The Global Catalogue of Microorganisms (GCM) 10K type strain sequencing project: providing services to taxonomists for standard genome sequencing and annotation.</title>
        <authorList>
            <consortium name="The Broad Institute Genomics Platform"/>
            <consortium name="The Broad Institute Genome Sequencing Center for Infectious Disease"/>
            <person name="Wu L."/>
            <person name="Ma J."/>
        </authorList>
    </citation>
    <scope>NUCLEOTIDE SEQUENCE [LARGE SCALE GENOMIC DNA]</scope>
    <source>
        <strain evidence="3">KCTC 32041</strain>
    </source>
</reference>
<evidence type="ECO:0000256" key="1">
    <source>
        <dbReference type="SAM" id="MobiDB-lite"/>
    </source>
</evidence>
<comment type="caution">
    <text evidence="2">The sequence shown here is derived from an EMBL/GenBank/DDBJ whole genome shotgun (WGS) entry which is preliminary data.</text>
</comment>
<dbReference type="Proteomes" id="UP000600877">
    <property type="component" value="Unassembled WGS sequence"/>
</dbReference>
<sequence length="346" mass="37038">MTRSSLHLDSPRQPLARTAAGSPAPAGNVTTEPAATTSSAASPAPRRHGGDNWRYSSQLNQQLTAAQRALGFVDGLAGQLEALKGELSGQLTQRRVDSARLARGIEQVAQQWSQRGVASGGSLDSRLQFRLAADARQTFTVRGLEVANLTQGAAETLVFFTGEPGSGPAAVQVGEPLSESALLAALGRALAPSGIQPQLDEQGQLQFSVAEEAWQGVRERFSLRGGGIRFPAGQPQHLKLQPTEQALQPQQWQSADHAGTRQTLQKVLRALDQLQLSRAAISRAMAEVRHAIAQLSQMSEQLWADGFVNDFNARFNTPDSESGLYEVVPALLGVSRYRVLSLLALP</sequence>
<proteinExistence type="predicted"/>
<name>A0ABQ2YFJ7_9NEIS</name>
<evidence type="ECO:0000313" key="3">
    <source>
        <dbReference type="Proteomes" id="UP000600877"/>
    </source>
</evidence>
<dbReference type="EMBL" id="BMYW01000002">
    <property type="protein sequence ID" value="GGX82658.1"/>
    <property type="molecule type" value="Genomic_DNA"/>
</dbReference>
<accession>A0ABQ2YFJ7</accession>
<protein>
    <submittedName>
        <fullName evidence="2">Flagellin</fullName>
    </submittedName>
</protein>
<keyword evidence="2" id="KW-0966">Cell projection</keyword>